<reference evidence="3" key="1">
    <citation type="journal article" date="2019" name="Int. J. Syst. Evol. Microbiol.">
        <title>The Global Catalogue of Microorganisms (GCM) 10K type strain sequencing project: providing services to taxonomists for standard genome sequencing and annotation.</title>
        <authorList>
            <consortium name="The Broad Institute Genomics Platform"/>
            <consortium name="The Broad Institute Genome Sequencing Center for Infectious Disease"/>
            <person name="Wu L."/>
            <person name="Ma J."/>
        </authorList>
    </citation>
    <scope>NUCLEOTIDE SEQUENCE [LARGE SCALE GENOMIC DNA]</scope>
    <source>
        <strain evidence="3">CGMCC 1.12778</strain>
    </source>
</reference>
<keyword evidence="3" id="KW-1185">Reference proteome</keyword>
<evidence type="ECO:0000313" key="3">
    <source>
        <dbReference type="Proteomes" id="UP000643279"/>
    </source>
</evidence>
<evidence type="ECO:0000313" key="2">
    <source>
        <dbReference type="EMBL" id="GGH91101.1"/>
    </source>
</evidence>
<sequence length="54" mass="6013">MEASVTFSDYALALTALLSTLLVPFAIMYQLLRLKRRALRIPVPTAPAPRGNQR</sequence>
<organism evidence="2 3">
    <name type="scientific">Arthrobacter liuii</name>
    <dbReference type="NCBI Taxonomy" id="1476996"/>
    <lineage>
        <taxon>Bacteria</taxon>
        <taxon>Bacillati</taxon>
        <taxon>Actinomycetota</taxon>
        <taxon>Actinomycetes</taxon>
        <taxon>Micrococcales</taxon>
        <taxon>Micrococcaceae</taxon>
        <taxon>Arthrobacter</taxon>
    </lineage>
</organism>
<dbReference type="Proteomes" id="UP000643279">
    <property type="component" value="Unassembled WGS sequence"/>
</dbReference>
<comment type="caution">
    <text evidence="2">The sequence shown here is derived from an EMBL/GenBank/DDBJ whole genome shotgun (WGS) entry which is preliminary data.</text>
</comment>
<gene>
    <name evidence="2" type="ORF">GCM10007170_06460</name>
</gene>
<name>A0ABQ2AGW6_9MICC</name>
<dbReference type="EMBL" id="BMFW01000002">
    <property type="protein sequence ID" value="GGH91101.1"/>
    <property type="molecule type" value="Genomic_DNA"/>
</dbReference>
<feature type="transmembrane region" description="Helical" evidence="1">
    <location>
        <begin position="12"/>
        <end position="32"/>
    </location>
</feature>
<keyword evidence="1" id="KW-0812">Transmembrane</keyword>
<keyword evidence="1" id="KW-0472">Membrane</keyword>
<protein>
    <submittedName>
        <fullName evidence="2">Uncharacterized protein</fullName>
    </submittedName>
</protein>
<evidence type="ECO:0000256" key="1">
    <source>
        <dbReference type="SAM" id="Phobius"/>
    </source>
</evidence>
<proteinExistence type="predicted"/>
<accession>A0ABQ2AGW6</accession>
<keyword evidence="1" id="KW-1133">Transmembrane helix</keyword>